<dbReference type="InterPro" id="IPR029055">
    <property type="entry name" value="Ntn_hydrolases_N"/>
</dbReference>
<dbReference type="PATRIC" id="fig|1123384.7.peg.1201"/>
<organism evidence="3 4">
    <name type="scientific">Pseudothermotoga hypogea DSM 11164 = NBRC 106472</name>
    <dbReference type="NCBI Taxonomy" id="1123384"/>
    <lineage>
        <taxon>Bacteria</taxon>
        <taxon>Thermotogati</taxon>
        <taxon>Thermotogota</taxon>
        <taxon>Thermotogae</taxon>
        <taxon>Thermotogales</taxon>
        <taxon>Thermotogaceae</taxon>
        <taxon>Pseudothermotoga</taxon>
    </lineage>
</organism>
<feature type="domain" description="Glutamine amidotransferase type-2" evidence="2">
    <location>
        <begin position="2"/>
        <end position="215"/>
    </location>
</feature>
<accession>A0A0X1KRK2</accession>
<evidence type="ECO:0000259" key="2">
    <source>
        <dbReference type="PROSITE" id="PS51278"/>
    </source>
</evidence>
<gene>
    <name evidence="3" type="ORF">AJ81_05995</name>
</gene>
<dbReference type="PANTHER" id="PTHR42824:SF1">
    <property type="entry name" value="GLUTAMINE AMIDOTRANSFERASE YAFJ-RELATED"/>
    <property type="match status" value="1"/>
</dbReference>
<dbReference type="STRING" id="1123384.AJ81_05995"/>
<proteinExistence type="predicted"/>
<dbReference type="SUPFAM" id="SSF56235">
    <property type="entry name" value="N-terminal nucleophile aminohydrolases (Ntn hydrolases)"/>
    <property type="match status" value="1"/>
</dbReference>
<dbReference type="Gene3D" id="3.60.20.10">
    <property type="entry name" value="Glutamine Phosphoribosylpyrophosphate, subunit 1, domain 1"/>
    <property type="match status" value="1"/>
</dbReference>
<dbReference type="RefSeq" id="WP_031505463.1">
    <property type="nucleotide sequence ID" value="NC_022795.1"/>
</dbReference>
<evidence type="ECO:0000313" key="4">
    <source>
        <dbReference type="Proteomes" id="UP000077469"/>
    </source>
</evidence>
<sequence length="215" mass="25042">MCRMVGFCFETNQEINGFFEHLQRMAKMGKNAPHNHGWGIYALFDDAVIYYRSPKPVYEEELIPLKARVGILHARKASEHLPVSFIQLHPFTDNHGKAFCHNGTIYDIPFVSIESDTFSYFVKIKDFSSYEELAERIRNVAESHKHTGMNFLMVNDDELIVYCGYSQNEDYYTLWYDDSLGFVVASEPMNDNFKPMENKTMLVVRDGRIEKVLRV</sequence>
<keyword evidence="3" id="KW-0808">Transferase</keyword>
<keyword evidence="1 3" id="KW-0315">Glutamine amidotransferase</keyword>
<dbReference type="Pfam" id="PF13230">
    <property type="entry name" value="GATase_4"/>
    <property type="match status" value="1"/>
</dbReference>
<dbReference type="PROSITE" id="PS51278">
    <property type="entry name" value="GATASE_TYPE_2"/>
    <property type="match status" value="1"/>
</dbReference>
<dbReference type="PaxDb" id="1123384-AJ81_05995"/>
<dbReference type="InterPro" id="IPR026869">
    <property type="entry name" value="EgtC-like"/>
</dbReference>
<dbReference type="Proteomes" id="UP000077469">
    <property type="component" value="Chromosome"/>
</dbReference>
<keyword evidence="4" id="KW-1185">Reference proteome</keyword>
<evidence type="ECO:0000256" key="1">
    <source>
        <dbReference type="ARBA" id="ARBA00022962"/>
    </source>
</evidence>
<dbReference type="InterPro" id="IPR017932">
    <property type="entry name" value="GATase_2_dom"/>
</dbReference>
<dbReference type="AlphaFoldDB" id="A0A0X1KRK2"/>
<dbReference type="EMBL" id="CP007141">
    <property type="protein sequence ID" value="AJC73820.1"/>
    <property type="molecule type" value="Genomic_DNA"/>
</dbReference>
<dbReference type="PANTHER" id="PTHR42824">
    <property type="entry name" value="GLUTAMINE AMIDOTRANSFERASE"/>
    <property type="match status" value="1"/>
</dbReference>
<reference evidence="3 4" key="1">
    <citation type="submission" date="2014-01" db="EMBL/GenBank/DDBJ databases">
        <title>Genome sequencing of Thermotog hypogea.</title>
        <authorList>
            <person name="Zhang X."/>
            <person name="Alvare G."/>
            <person name="Fristensky B."/>
            <person name="Chen L."/>
            <person name="Suen T."/>
            <person name="Chen Q."/>
            <person name="Ma K."/>
        </authorList>
    </citation>
    <scope>NUCLEOTIDE SEQUENCE [LARGE SCALE GENOMIC DNA]</scope>
    <source>
        <strain evidence="3 4">DSM 11164</strain>
    </source>
</reference>
<dbReference type="GO" id="GO:0016740">
    <property type="term" value="F:transferase activity"/>
    <property type="evidence" value="ECO:0007669"/>
    <property type="project" value="UniProtKB-KW"/>
</dbReference>
<name>A0A0X1KRK2_9THEM</name>
<protein>
    <submittedName>
        <fullName evidence="3">Glutamine amidotransferase</fullName>
    </submittedName>
</protein>
<evidence type="ECO:0000313" key="3">
    <source>
        <dbReference type="EMBL" id="AJC73820.1"/>
    </source>
</evidence>
<dbReference type="OrthoDB" id="43592at2"/>
<dbReference type="KEGG" id="phy:AJ81_05995"/>